<dbReference type="PROSITE" id="PS50835">
    <property type="entry name" value="IG_LIKE"/>
    <property type="match status" value="2"/>
</dbReference>
<protein>
    <recommendedName>
        <fullName evidence="1">Ig-like domain-containing protein</fullName>
    </recommendedName>
</protein>
<dbReference type="Gene3D" id="2.60.40.10">
    <property type="entry name" value="Immunoglobulins"/>
    <property type="match status" value="2"/>
</dbReference>
<evidence type="ECO:0000259" key="1">
    <source>
        <dbReference type="PROSITE" id="PS50835"/>
    </source>
</evidence>
<dbReference type="SMART" id="SM00408">
    <property type="entry name" value="IGc2"/>
    <property type="match status" value="2"/>
</dbReference>
<dbReference type="InterPro" id="IPR013783">
    <property type="entry name" value="Ig-like_fold"/>
</dbReference>
<evidence type="ECO:0000313" key="3">
    <source>
        <dbReference type="Proteomes" id="UP001487740"/>
    </source>
</evidence>
<proteinExistence type="predicted"/>
<dbReference type="InterPro" id="IPR037448">
    <property type="entry name" value="Zig-8"/>
</dbReference>
<feature type="domain" description="Ig-like" evidence="1">
    <location>
        <begin position="166"/>
        <end position="259"/>
    </location>
</feature>
<dbReference type="PANTHER" id="PTHR23279">
    <property type="entry name" value="DEFECTIVE PROBOSCIS EXTENSION RESPONSE DPR -RELATED"/>
    <property type="match status" value="1"/>
</dbReference>
<feature type="domain" description="Ig-like" evidence="1">
    <location>
        <begin position="277"/>
        <end position="375"/>
    </location>
</feature>
<sequence>MRTVSERQIGRVLSYLARVNGGSCCCFLSLPTSIDRWREGRGENGFKTSLQDASVVVVVVVVVMPSYPSSSPSFLSSLPGLGTSITTKFLISADPSGYHLCDGGAPRGVTPSHSTELASLRGLGCSIHNSGKTCSKHHPSQRQERQAKRIRKQQCGHCWCSWPVGPSFVHAPVNVTVSEGSHAFLPCRVANLGDRSVTWLRRRRLHIITAGLLTYSPDDRYRVLHPPDTDEWTLHIKRTRPGDAGWYECQVNSDPKITTPVLLVVRDKSLDDPFHMPEVESESNSTQVRIEGAGERYIQQGSILAVTCTADHPGGRGPQAVVWYRGAARLDYDAPRGGIALQASSGVTEKNPTTTVSRLRLSAVTPRDSGRYTCRPDTGGFASVLVHVQSDQPRAAVQQSGHNTAASSLTTPLLLLLLLLATSLACLLPSFSLDGCWWSSPF</sequence>
<dbReference type="Proteomes" id="UP001487740">
    <property type="component" value="Unassembled WGS sequence"/>
</dbReference>
<dbReference type="PANTHER" id="PTHR23279:SF46">
    <property type="entry name" value="DEFECTIVE PROBOSCIS EXTENSION RESPONSE 10, ISOFORM A-RELATED"/>
    <property type="match status" value="1"/>
</dbReference>
<dbReference type="InterPro" id="IPR003599">
    <property type="entry name" value="Ig_sub"/>
</dbReference>
<comment type="caution">
    <text evidence="2">The sequence shown here is derived from an EMBL/GenBank/DDBJ whole genome shotgun (WGS) entry which is preliminary data.</text>
</comment>
<dbReference type="Pfam" id="PF07679">
    <property type="entry name" value="I-set"/>
    <property type="match status" value="1"/>
</dbReference>
<dbReference type="EMBL" id="JARAKH010000024">
    <property type="protein sequence ID" value="KAK8390998.1"/>
    <property type="molecule type" value="Genomic_DNA"/>
</dbReference>
<reference evidence="2 3" key="1">
    <citation type="submission" date="2023-03" db="EMBL/GenBank/DDBJ databases">
        <title>High-quality genome of Scylla paramamosain provides insights in environmental adaptation.</title>
        <authorList>
            <person name="Zhang L."/>
        </authorList>
    </citation>
    <scope>NUCLEOTIDE SEQUENCE [LARGE SCALE GENOMIC DNA]</scope>
    <source>
        <strain evidence="2">LZ_2023a</strain>
        <tissue evidence="2">Muscle</tissue>
    </source>
</reference>
<gene>
    <name evidence="2" type="ORF">O3P69_016977</name>
</gene>
<evidence type="ECO:0000313" key="2">
    <source>
        <dbReference type="EMBL" id="KAK8390998.1"/>
    </source>
</evidence>
<dbReference type="InterPro" id="IPR013098">
    <property type="entry name" value="Ig_I-set"/>
</dbReference>
<dbReference type="InterPro" id="IPR003598">
    <property type="entry name" value="Ig_sub2"/>
</dbReference>
<dbReference type="Pfam" id="PF00047">
    <property type="entry name" value="ig"/>
    <property type="match status" value="1"/>
</dbReference>
<name>A0AAW0TV45_SCYPA</name>
<dbReference type="GO" id="GO:0032589">
    <property type="term" value="C:neuron projection membrane"/>
    <property type="evidence" value="ECO:0007669"/>
    <property type="project" value="TreeGrafter"/>
</dbReference>
<dbReference type="SMART" id="SM00409">
    <property type="entry name" value="IG"/>
    <property type="match status" value="2"/>
</dbReference>
<dbReference type="InterPro" id="IPR007110">
    <property type="entry name" value="Ig-like_dom"/>
</dbReference>
<dbReference type="GO" id="GO:0050808">
    <property type="term" value="P:synapse organization"/>
    <property type="evidence" value="ECO:0007669"/>
    <property type="project" value="TreeGrafter"/>
</dbReference>
<organism evidence="2 3">
    <name type="scientific">Scylla paramamosain</name>
    <name type="common">Mud crab</name>
    <dbReference type="NCBI Taxonomy" id="85552"/>
    <lineage>
        <taxon>Eukaryota</taxon>
        <taxon>Metazoa</taxon>
        <taxon>Ecdysozoa</taxon>
        <taxon>Arthropoda</taxon>
        <taxon>Crustacea</taxon>
        <taxon>Multicrustacea</taxon>
        <taxon>Malacostraca</taxon>
        <taxon>Eumalacostraca</taxon>
        <taxon>Eucarida</taxon>
        <taxon>Decapoda</taxon>
        <taxon>Pleocyemata</taxon>
        <taxon>Brachyura</taxon>
        <taxon>Eubrachyura</taxon>
        <taxon>Portunoidea</taxon>
        <taxon>Portunidae</taxon>
        <taxon>Portuninae</taxon>
        <taxon>Scylla</taxon>
    </lineage>
</organism>
<dbReference type="CDD" id="cd00096">
    <property type="entry name" value="Ig"/>
    <property type="match status" value="1"/>
</dbReference>
<dbReference type="InterPro" id="IPR013151">
    <property type="entry name" value="Immunoglobulin_dom"/>
</dbReference>
<dbReference type="SUPFAM" id="SSF48726">
    <property type="entry name" value="Immunoglobulin"/>
    <property type="match status" value="2"/>
</dbReference>
<keyword evidence="3" id="KW-1185">Reference proteome</keyword>
<dbReference type="AlphaFoldDB" id="A0AAW0TV45"/>
<dbReference type="InterPro" id="IPR036179">
    <property type="entry name" value="Ig-like_dom_sf"/>
</dbReference>
<accession>A0AAW0TV45</accession>